<keyword evidence="5" id="KW-1185">Reference proteome</keyword>
<evidence type="ECO:0000313" key="5">
    <source>
        <dbReference type="Proteomes" id="UP000002770"/>
    </source>
</evidence>
<keyword evidence="2" id="KW-0378">Hydrolase</keyword>
<dbReference type="GO" id="GO:0005975">
    <property type="term" value="P:carbohydrate metabolic process"/>
    <property type="evidence" value="ECO:0007669"/>
    <property type="project" value="InterPro"/>
</dbReference>
<feature type="domain" description="NodB homology" evidence="3">
    <location>
        <begin position="33"/>
        <end position="242"/>
    </location>
</feature>
<dbReference type="SUPFAM" id="SSF88713">
    <property type="entry name" value="Glycoside hydrolase/deacetylase"/>
    <property type="match status" value="1"/>
</dbReference>
<dbReference type="Gene3D" id="3.20.20.370">
    <property type="entry name" value="Glycoside hydrolase/deacetylase"/>
    <property type="match status" value="1"/>
</dbReference>
<dbReference type="InterPro" id="IPR050248">
    <property type="entry name" value="Polysacc_deacetylase_ArnD"/>
</dbReference>
<gene>
    <name evidence="4" type="ORF">LDG_7380</name>
</gene>
<dbReference type="OrthoDB" id="115239at2"/>
<dbReference type="GO" id="GO:0046872">
    <property type="term" value="F:metal ion binding"/>
    <property type="evidence" value="ECO:0007669"/>
    <property type="project" value="UniProtKB-KW"/>
</dbReference>
<proteinExistence type="predicted"/>
<dbReference type="eggNOG" id="COG0726">
    <property type="taxonomic scope" value="Bacteria"/>
</dbReference>
<dbReference type="InParanoid" id="G9EQ36"/>
<protein>
    <recommendedName>
        <fullName evidence="3">NodB homology domain-containing protein</fullName>
    </recommendedName>
</protein>
<accession>G9EQ36</accession>
<evidence type="ECO:0000256" key="1">
    <source>
        <dbReference type="ARBA" id="ARBA00022723"/>
    </source>
</evidence>
<dbReference type="EMBL" id="JH413828">
    <property type="protein sequence ID" value="EHL30611.1"/>
    <property type="molecule type" value="Genomic_DNA"/>
</dbReference>
<dbReference type="GO" id="GO:0016020">
    <property type="term" value="C:membrane"/>
    <property type="evidence" value="ECO:0007669"/>
    <property type="project" value="TreeGrafter"/>
</dbReference>
<dbReference type="InterPro" id="IPR011330">
    <property type="entry name" value="Glyco_hydro/deAcase_b/a-brl"/>
</dbReference>
<dbReference type="STRING" id="658187.LDG_7380"/>
<dbReference type="RefSeq" id="WP_006871291.1">
    <property type="nucleotide sequence ID" value="NZ_JH413828.1"/>
</dbReference>
<keyword evidence="1" id="KW-0479">Metal-binding</keyword>
<dbReference type="PANTHER" id="PTHR10587:SF133">
    <property type="entry name" value="CHITIN DEACETYLASE 1-RELATED"/>
    <property type="match status" value="1"/>
</dbReference>
<evidence type="ECO:0000259" key="3">
    <source>
        <dbReference type="PROSITE" id="PS51677"/>
    </source>
</evidence>
<reference evidence="4 5" key="1">
    <citation type="journal article" date="2011" name="BMC Genomics">
        <title>Insight into cross-talk between intra-amoebal pathogens.</title>
        <authorList>
            <person name="Gimenez G."/>
            <person name="Bertelli C."/>
            <person name="Moliner C."/>
            <person name="Robert C."/>
            <person name="Raoult D."/>
            <person name="Fournier P.E."/>
            <person name="Greub G."/>
        </authorList>
    </citation>
    <scope>NUCLEOTIDE SEQUENCE [LARGE SCALE GENOMIC DNA]</scope>
    <source>
        <strain evidence="4 5">LLAP12</strain>
    </source>
</reference>
<dbReference type="PROSITE" id="PS51677">
    <property type="entry name" value="NODB"/>
    <property type="match status" value="1"/>
</dbReference>
<dbReference type="InterPro" id="IPR002509">
    <property type="entry name" value="NODB_dom"/>
</dbReference>
<organism evidence="4 5">
    <name type="scientific">Legionella drancourtii LLAP12</name>
    <dbReference type="NCBI Taxonomy" id="658187"/>
    <lineage>
        <taxon>Bacteria</taxon>
        <taxon>Pseudomonadati</taxon>
        <taxon>Pseudomonadota</taxon>
        <taxon>Gammaproteobacteria</taxon>
        <taxon>Legionellales</taxon>
        <taxon>Legionellaceae</taxon>
        <taxon>Legionella</taxon>
    </lineage>
</organism>
<name>G9EQ36_9GAMM</name>
<dbReference type="HOGENOM" id="CLU_071828_0_0_6"/>
<evidence type="ECO:0000313" key="4">
    <source>
        <dbReference type="EMBL" id="EHL30611.1"/>
    </source>
</evidence>
<dbReference type="AlphaFoldDB" id="G9EQ36"/>
<dbReference type="PANTHER" id="PTHR10587">
    <property type="entry name" value="GLYCOSYL TRANSFERASE-RELATED"/>
    <property type="match status" value="1"/>
</dbReference>
<sequence>MGIKYFVLGIFLVAATVITCQFIPDKVCTPHEREIALTIDDLPIAQDFFTKIVQTLAEHKAPAIGFVIAERINSDSMQHMNEFLNAGFLIGSHSYSHLSLKKTTAELYIADLERADKILSPLMTSNKYFRYPYLTEGKWRTKQKVLDYLTANHYTVAPVTIDSRDFEFNKEFIENSEHNNPDVMRQFKQCYVNFVWEQTKKAEQSQRCNVTKQIILLHANVLNSLFLGDLLQMYEEHGYHFITLSEALQTKSEMGQ</sequence>
<dbReference type="Pfam" id="PF01522">
    <property type="entry name" value="Polysacc_deac_1"/>
    <property type="match status" value="1"/>
</dbReference>
<dbReference type="Proteomes" id="UP000002770">
    <property type="component" value="Unassembled WGS sequence"/>
</dbReference>
<evidence type="ECO:0000256" key="2">
    <source>
        <dbReference type="ARBA" id="ARBA00022801"/>
    </source>
</evidence>
<dbReference type="GO" id="GO:0016810">
    <property type="term" value="F:hydrolase activity, acting on carbon-nitrogen (but not peptide) bonds"/>
    <property type="evidence" value="ECO:0007669"/>
    <property type="project" value="InterPro"/>
</dbReference>